<keyword evidence="3" id="KW-1185">Reference proteome</keyword>
<dbReference type="PANTHER" id="PTHR33112">
    <property type="entry name" value="DOMAIN PROTEIN, PUTATIVE-RELATED"/>
    <property type="match status" value="1"/>
</dbReference>
<evidence type="ECO:0000313" key="3">
    <source>
        <dbReference type="Proteomes" id="UP000184330"/>
    </source>
</evidence>
<sequence length="606" mass="68680">MSLCAQCSKLAAWLLSNELKNAVLGYKQDVENGGQGGAARVARIFPFKYLKDKHTSEAASNQKCPLCELILHTPSTNLEGGNYFGRLCPLGRQISVWTPGNGWHNTLEWQEKSFELYSTNGNQSLWRVRDHLGSHPLSDTTISIIEPWLVDCLQTHQECHDRHRSRPVPWPARLIDVGSADGADEPHLVDSDEVQYWTEWDEDRITLQARKKSIPMRTLNRTLADAVLVTRRLRLQYLWIDSLCIIQDSAADWNQESAGMCHVYNNAVVNIAAISAENADDRFLHNRHTPVFLSRTSIGKFCDEFDENGLWLRPSTAVELGRHTLSEKTPNFTEAVDAQISGFTRMIHDNPDLIQDRNFAYSMWRGIVEQYSTKELTYEKDRLPALSGLASRFGKLFNDRYLAGLWESDIPIALCWQAMSKHTGLNAGPHIAPSWSWVPYSQVTYGRNLETVTWEAFAQQCFPEPVSDPYGQVYGGTLLIQGRVLSVTLEAREQSPWPSSTDESLWHAVVMVLERQSYDTFKRVGLVIDHLDIDQSATPKDIWEGAETDWITITSSVNRIWTIREDVTRDAQQPASHTYPSQAAMSRYLGLLQTAKDSGILRSQKV</sequence>
<dbReference type="OrthoDB" id="5125733at2759"/>
<dbReference type="PANTHER" id="PTHR33112:SF16">
    <property type="entry name" value="HETEROKARYON INCOMPATIBILITY DOMAIN-CONTAINING PROTEIN"/>
    <property type="match status" value="1"/>
</dbReference>
<dbReference type="STRING" id="576137.A0A1L7WRP4"/>
<dbReference type="InterPro" id="IPR010730">
    <property type="entry name" value="HET"/>
</dbReference>
<gene>
    <name evidence="2" type="ORF">PAC_05331</name>
</gene>
<organism evidence="2 3">
    <name type="scientific">Phialocephala subalpina</name>
    <dbReference type="NCBI Taxonomy" id="576137"/>
    <lineage>
        <taxon>Eukaryota</taxon>
        <taxon>Fungi</taxon>
        <taxon>Dikarya</taxon>
        <taxon>Ascomycota</taxon>
        <taxon>Pezizomycotina</taxon>
        <taxon>Leotiomycetes</taxon>
        <taxon>Helotiales</taxon>
        <taxon>Mollisiaceae</taxon>
        <taxon>Phialocephala</taxon>
        <taxon>Phialocephala fortinii species complex</taxon>
    </lineage>
</organism>
<dbReference type="Proteomes" id="UP000184330">
    <property type="component" value="Unassembled WGS sequence"/>
</dbReference>
<protein>
    <recommendedName>
        <fullName evidence="1">Heterokaryon incompatibility domain-containing protein</fullName>
    </recommendedName>
</protein>
<dbReference type="Pfam" id="PF06985">
    <property type="entry name" value="HET"/>
    <property type="match status" value="1"/>
</dbReference>
<dbReference type="EMBL" id="FJOG01000006">
    <property type="protein sequence ID" value="CZR55443.1"/>
    <property type="molecule type" value="Genomic_DNA"/>
</dbReference>
<feature type="domain" description="Heterokaryon incompatibility" evidence="1">
    <location>
        <begin position="200"/>
        <end position="287"/>
    </location>
</feature>
<name>A0A1L7WRP4_9HELO</name>
<reference evidence="2 3" key="1">
    <citation type="submission" date="2016-03" db="EMBL/GenBank/DDBJ databases">
        <authorList>
            <person name="Ploux O."/>
        </authorList>
    </citation>
    <scope>NUCLEOTIDE SEQUENCE [LARGE SCALE GENOMIC DNA]</scope>
    <source>
        <strain evidence="2 3">UAMH 11012</strain>
    </source>
</reference>
<evidence type="ECO:0000313" key="2">
    <source>
        <dbReference type="EMBL" id="CZR55443.1"/>
    </source>
</evidence>
<accession>A0A1L7WRP4</accession>
<dbReference type="AlphaFoldDB" id="A0A1L7WRP4"/>
<evidence type="ECO:0000259" key="1">
    <source>
        <dbReference type="Pfam" id="PF06985"/>
    </source>
</evidence>
<proteinExistence type="predicted"/>